<keyword evidence="4" id="KW-0694">RNA-binding</keyword>
<dbReference type="SMART" id="SM00363">
    <property type="entry name" value="S4"/>
    <property type="match status" value="1"/>
</dbReference>
<evidence type="ECO:0000259" key="7">
    <source>
        <dbReference type="SMART" id="SM00363"/>
    </source>
</evidence>
<evidence type="ECO:0000256" key="2">
    <source>
        <dbReference type="ARBA" id="ARBA00023235"/>
    </source>
</evidence>
<feature type="compositionally biased region" description="Basic and acidic residues" evidence="6">
    <location>
        <begin position="70"/>
        <end position="80"/>
    </location>
</feature>
<comment type="catalytic activity">
    <reaction evidence="3">
        <text>uridine(1911/1915/1917) in 23S rRNA = pseudouridine(1911/1915/1917) in 23S rRNA</text>
        <dbReference type="Rhea" id="RHEA:42524"/>
        <dbReference type="Rhea" id="RHEA-COMP:10097"/>
        <dbReference type="Rhea" id="RHEA-COMP:10098"/>
        <dbReference type="ChEBI" id="CHEBI:65314"/>
        <dbReference type="ChEBI" id="CHEBI:65315"/>
        <dbReference type="EC" id="5.4.99.23"/>
    </reaction>
</comment>
<evidence type="ECO:0000256" key="3">
    <source>
        <dbReference type="ARBA" id="ARBA00036882"/>
    </source>
</evidence>
<dbReference type="Proteomes" id="UP001354971">
    <property type="component" value="Unassembled WGS sequence"/>
</dbReference>
<dbReference type="EC" id="5.4.99.-" evidence="5"/>
<organism evidence="8 9">
    <name type="scientific">Hyphobacterium lacteum</name>
    <dbReference type="NCBI Taxonomy" id="3116575"/>
    <lineage>
        <taxon>Bacteria</taxon>
        <taxon>Pseudomonadati</taxon>
        <taxon>Pseudomonadota</taxon>
        <taxon>Alphaproteobacteria</taxon>
        <taxon>Maricaulales</taxon>
        <taxon>Maricaulaceae</taxon>
        <taxon>Hyphobacterium</taxon>
    </lineage>
</organism>
<dbReference type="InterPro" id="IPR006225">
    <property type="entry name" value="PsdUridine_synth_RluC/D"/>
</dbReference>
<dbReference type="Gene3D" id="3.10.290.10">
    <property type="entry name" value="RNA-binding S4 domain"/>
    <property type="match status" value="1"/>
</dbReference>
<dbReference type="Pfam" id="PF00849">
    <property type="entry name" value="PseudoU_synth_2"/>
    <property type="match status" value="1"/>
</dbReference>
<dbReference type="InterPro" id="IPR050188">
    <property type="entry name" value="RluA_PseudoU_synthase"/>
</dbReference>
<keyword evidence="2 5" id="KW-0413">Isomerase</keyword>
<keyword evidence="9" id="KW-1185">Reference proteome</keyword>
<evidence type="ECO:0000256" key="1">
    <source>
        <dbReference type="ARBA" id="ARBA00010876"/>
    </source>
</evidence>
<dbReference type="InterPro" id="IPR020103">
    <property type="entry name" value="PsdUridine_synth_cat_dom_sf"/>
</dbReference>
<comment type="function">
    <text evidence="5">Responsible for synthesis of pseudouridine from uracil.</text>
</comment>
<evidence type="ECO:0000313" key="9">
    <source>
        <dbReference type="Proteomes" id="UP001354971"/>
    </source>
</evidence>
<name>A0ABU7LMQ3_9PROT</name>
<dbReference type="PROSITE" id="PS50889">
    <property type="entry name" value="S4"/>
    <property type="match status" value="1"/>
</dbReference>
<dbReference type="NCBIfam" id="TIGR00005">
    <property type="entry name" value="rluA_subfam"/>
    <property type="match status" value="1"/>
</dbReference>
<sequence length="327" mass="35442">MSGVQTLIVEPGEAGARLDKWFKRKFPHVPNGRLQKALRKGEIRIDGGRAKADTKVEAGQSIRIPPLPEPEEKKPEPGISREDAEFIRSLVIYQDNDIIAFNKPAGLAVQGGSGTVRHVDGLLAAFGKGEQKPKLVHRLDRDTSGVLVTAKTPAAAAKLAKAFAARESEKTYWAIVAGVPKPKTGEIKGFLKKDTGGAHGREQMMPAEHGEPGAQHALTRYTVVAEAGQKASWIAMRPITGRTHQLRVHASLIGHSIVGDGKYTSHREAPENLSGKLHLHARRQVLPLGKKPLVLEAPLPPHMEKSFRALGFELGHVDEGEIAELLS</sequence>
<evidence type="ECO:0000256" key="4">
    <source>
        <dbReference type="PROSITE-ProRule" id="PRU00182"/>
    </source>
</evidence>
<comment type="similarity">
    <text evidence="1 5">Belongs to the pseudouridine synthase RluA family.</text>
</comment>
<dbReference type="InterPro" id="IPR036986">
    <property type="entry name" value="S4_RNA-bd_sf"/>
</dbReference>
<accession>A0ABU7LMQ3</accession>
<dbReference type="PANTHER" id="PTHR21600:SF44">
    <property type="entry name" value="RIBOSOMAL LARGE SUBUNIT PSEUDOURIDINE SYNTHASE D"/>
    <property type="match status" value="1"/>
</dbReference>
<proteinExistence type="inferred from homology"/>
<dbReference type="SUPFAM" id="SSF55174">
    <property type="entry name" value="Alpha-L RNA-binding motif"/>
    <property type="match status" value="1"/>
</dbReference>
<gene>
    <name evidence="8" type="ORF">V0U79_02320</name>
</gene>
<dbReference type="CDD" id="cd00165">
    <property type="entry name" value="S4"/>
    <property type="match status" value="1"/>
</dbReference>
<dbReference type="PANTHER" id="PTHR21600">
    <property type="entry name" value="MITOCHONDRIAL RNA PSEUDOURIDINE SYNTHASE"/>
    <property type="match status" value="1"/>
</dbReference>
<dbReference type="GO" id="GO:0016853">
    <property type="term" value="F:isomerase activity"/>
    <property type="evidence" value="ECO:0007669"/>
    <property type="project" value="UniProtKB-KW"/>
</dbReference>
<feature type="domain" description="RNA-binding S4" evidence="7">
    <location>
        <begin position="16"/>
        <end position="75"/>
    </location>
</feature>
<comment type="caution">
    <text evidence="8">The sequence shown here is derived from an EMBL/GenBank/DDBJ whole genome shotgun (WGS) entry which is preliminary data.</text>
</comment>
<comment type="catalytic activity">
    <reaction evidence="5">
        <text>a uridine in RNA = a pseudouridine in RNA</text>
        <dbReference type="Rhea" id="RHEA:48348"/>
        <dbReference type="Rhea" id="RHEA-COMP:12068"/>
        <dbReference type="Rhea" id="RHEA-COMP:12069"/>
        <dbReference type="ChEBI" id="CHEBI:65314"/>
        <dbReference type="ChEBI" id="CHEBI:65315"/>
    </reaction>
</comment>
<protein>
    <recommendedName>
        <fullName evidence="5">Pseudouridine synthase</fullName>
        <ecNumber evidence="5">5.4.99.-</ecNumber>
    </recommendedName>
</protein>
<evidence type="ECO:0000313" key="8">
    <source>
        <dbReference type="EMBL" id="MEE2525184.1"/>
    </source>
</evidence>
<dbReference type="SUPFAM" id="SSF55120">
    <property type="entry name" value="Pseudouridine synthase"/>
    <property type="match status" value="1"/>
</dbReference>
<dbReference type="InterPro" id="IPR006145">
    <property type="entry name" value="PsdUridine_synth_RsuA/RluA"/>
</dbReference>
<reference evidence="8 9" key="1">
    <citation type="submission" date="2024-01" db="EMBL/GenBank/DDBJ databases">
        <title>Hyphobacterium bacterium isolated from marine sediment.</title>
        <authorList>
            <person name="Zhao S."/>
        </authorList>
    </citation>
    <scope>NUCLEOTIDE SEQUENCE [LARGE SCALE GENOMIC DNA]</scope>
    <source>
        <strain evidence="9">HN65</strain>
    </source>
</reference>
<evidence type="ECO:0000256" key="6">
    <source>
        <dbReference type="SAM" id="MobiDB-lite"/>
    </source>
</evidence>
<dbReference type="Gene3D" id="3.30.2350.10">
    <property type="entry name" value="Pseudouridine synthase"/>
    <property type="match status" value="1"/>
</dbReference>
<dbReference type="RefSeq" id="WP_330197847.1">
    <property type="nucleotide sequence ID" value="NZ_JAZDRP010000001.1"/>
</dbReference>
<dbReference type="EMBL" id="JAZDRP010000001">
    <property type="protein sequence ID" value="MEE2525184.1"/>
    <property type="molecule type" value="Genomic_DNA"/>
</dbReference>
<feature type="region of interest" description="Disordered" evidence="6">
    <location>
        <begin position="49"/>
        <end position="80"/>
    </location>
</feature>
<dbReference type="CDD" id="cd02869">
    <property type="entry name" value="PseudoU_synth_RluA_like"/>
    <property type="match status" value="1"/>
</dbReference>
<dbReference type="InterPro" id="IPR002942">
    <property type="entry name" value="S4_RNA-bd"/>
</dbReference>
<evidence type="ECO:0000256" key="5">
    <source>
        <dbReference type="RuleBase" id="RU362028"/>
    </source>
</evidence>